<dbReference type="Pfam" id="PF12697">
    <property type="entry name" value="Abhydrolase_6"/>
    <property type="match status" value="1"/>
</dbReference>
<gene>
    <name evidence="2" type="ORF">BBK36DRAFT_1169765</name>
</gene>
<evidence type="ECO:0000313" key="2">
    <source>
        <dbReference type="EMBL" id="PTB64980.1"/>
    </source>
</evidence>
<dbReference type="GO" id="GO:0016787">
    <property type="term" value="F:hydrolase activity"/>
    <property type="evidence" value="ECO:0007669"/>
    <property type="project" value="UniProtKB-KW"/>
</dbReference>
<reference evidence="3" key="1">
    <citation type="submission" date="2016-07" db="EMBL/GenBank/DDBJ databases">
        <title>Multiple horizontal gene transfer events from other fungi enriched the ability of initially mycotrophic Trichoderma (Ascomycota) to feed on dead plant biomass.</title>
        <authorList>
            <consortium name="DOE Joint Genome Institute"/>
            <person name="Atanasova L."/>
            <person name="Chenthamara K."/>
            <person name="Zhang J."/>
            <person name="Grujic M."/>
            <person name="Henrissat B."/>
            <person name="Kuo A."/>
            <person name="Aerts A."/>
            <person name="Salamov A."/>
            <person name="Lipzen A."/>
            <person name="Labutti K."/>
            <person name="Barry K."/>
            <person name="Miao Y."/>
            <person name="Rahimi M.J."/>
            <person name="Shen Q."/>
            <person name="Grigoriev I.V."/>
            <person name="Kubicek C.P."/>
            <person name="Druzhinina I.S."/>
        </authorList>
    </citation>
    <scope>NUCLEOTIDE SEQUENCE [LARGE SCALE GENOMIC DNA]</scope>
    <source>
        <strain evidence="3">TUCIM 6016</strain>
    </source>
</reference>
<feature type="domain" description="AB hydrolase-1" evidence="1">
    <location>
        <begin position="45"/>
        <end position="270"/>
    </location>
</feature>
<dbReference type="InterPro" id="IPR029058">
    <property type="entry name" value="AB_hydrolase_fold"/>
</dbReference>
<organism evidence="2 3">
    <name type="scientific">Trichoderma citrinoviride</name>
    <dbReference type="NCBI Taxonomy" id="58853"/>
    <lineage>
        <taxon>Eukaryota</taxon>
        <taxon>Fungi</taxon>
        <taxon>Dikarya</taxon>
        <taxon>Ascomycota</taxon>
        <taxon>Pezizomycotina</taxon>
        <taxon>Sordariomycetes</taxon>
        <taxon>Hypocreomycetidae</taxon>
        <taxon>Hypocreales</taxon>
        <taxon>Hypocreaceae</taxon>
        <taxon>Trichoderma</taxon>
    </lineage>
</organism>
<dbReference type="SUPFAM" id="SSF53474">
    <property type="entry name" value="alpha/beta-Hydrolases"/>
    <property type="match status" value="1"/>
</dbReference>
<dbReference type="OrthoDB" id="294702at2759"/>
<evidence type="ECO:0000259" key="1">
    <source>
        <dbReference type="Pfam" id="PF12697"/>
    </source>
</evidence>
<protein>
    <submittedName>
        <fullName evidence="2">Alpha/beta-hydrolase</fullName>
    </submittedName>
</protein>
<accession>A0A2T4B6P8</accession>
<dbReference type="InterPro" id="IPR000073">
    <property type="entry name" value="AB_hydrolase_1"/>
</dbReference>
<sequence>MTNELIHGRIAYAHNGPPTSRTVIIFFVGIMGLGTAANVSEPCRELQAHWIAPTLPGMGRSGTRDCSVPYYVNLANDINVLLNHLSPTGDFDALYFSGGSYGTVPAQMLYGAPYDLFPSGRKIAGMLLLNGLSPLRHHAGYATTLRWNNWVSIGPPTRIIPFRLLQRLFKAVIGYKLRSVEGAKQFLKATVFDKMDDGEKQLDEHTVSDTIHSDWGFDPRTLDEEHSTKPVLVVGSKNDHIGGSTNDWLVANYKSAIKLKLLPGGHISSLFIMDELWRDLIEAARSA</sequence>
<dbReference type="Proteomes" id="UP000241546">
    <property type="component" value="Unassembled WGS sequence"/>
</dbReference>
<proteinExistence type="predicted"/>
<dbReference type="GeneID" id="36603478"/>
<dbReference type="EMBL" id="KZ680215">
    <property type="protein sequence ID" value="PTB64980.1"/>
    <property type="molecule type" value="Genomic_DNA"/>
</dbReference>
<dbReference type="RefSeq" id="XP_024748300.1">
    <property type="nucleotide sequence ID" value="XM_024895360.1"/>
</dbReference>
<evidence type="ECO:0000313" key="3">
    <source>
        <dbReference type="Proteomes" id="UP000241546"/>
    </source>
</evidence>
<keyword evidence="2" id="KW-0378">Hydrolase</keyword>
<dbReference type="AlphaFoldDB" id="A0A2T4B6P8"/>
<keyword evidence="3" id="KW-1185">Reference proteome</keyword>
<dbReference type="Gene3D" id="3.40.50.1820">
    <property type="entry name" value="alpha/beta hydrolase"/>
    <property type="match status" value="1"/>
</dbReference>
<name>A0A2T4B6P8_9HYPO</name>